<dbReference type="InterPro" id="IPR011011">
    <property type="entry name" value="Znf_FYVE_PHD"/>
</dbReference>
<dbReference type="Proteomes" id="UP000198406">
    <property type="component" value="Unassembled WGS sequence"/>
</dbReference>
<keyword evidence="7" id="KW-1185">Reference proteome</keyword>
<name>A0A1Z5KF51_FISSO</name>
<keyword evidence="2" id="KW-0863">Zinc-finger</keyword>
<feature type="region of interest" description="Disordered" evidence="4">
    <location>
        <begin position="97"/>
        <end position="167"/>
    </location>
</feature>
<feature type="compositionally biased region" description="Acidic residues" evidence="4">
    <location>
        <begin position="105"/>
        <end position="116"/>
    </location>
</feature>
<evidence type="ECO:0000256" key="2">
    <source>
        <dbReference type="ARBA" id="ARBA00022771"/>
    </source>
</evidence>
<evidence type="ECO:0000256" key="3">
    <source>
        <dbReference type="ARBA" id="ARBA00022833"/>
    </source>
</evidence>
<comment type="caution">
    <text evidence="6">The sequence shown here is derived from an EMBL/GenBank/DDBJ whole genome shotgun (WGS) entry which is preliminary data.</text>
</comment>
<dbReference type="EMBL" id="BDSP01000213">
    <property type="protein sequence ID" value="GAX24701.1"/>
    <property type="molecule type" value="Genomic_DNA"/>
</dbReference>
<gene>
    <name evidence="6" type="ORF">FisN_4Hu259</name>
</gene>
<dbReference type="GO" id="GO:0008270">
    <property type="term" value="F:zinc ion binding"/>
    <property type="evidence" value="ECO:0007669"/>
    <property type="project" value="UniProtKB-KW"/>
</dbReference>
<sequence length="699" mass="80313">MSESQSNLPPEILRAYKEAKERGLPDGWVCSIDEHHRRTWTSPDGRTCNSVRKALEIAAEVAAVTSGTHTELGKRDWGCDNLFSRKMAKMEGRHASLFEITPSPEMDEESSDDEDDGRSKVSHGTCSEEKEEEDDEPLKPPPTPLDPEYSLDGKDHPTAPTTVHWDPQSVDGKKIGWKIIVALDNDEWAEGRIVRYDPYSHKHKVRLQHNGRENNVWLWIRNFQHNVHLATRLVWARVRGYAWWPATVLEAISYDPSSKQVQVEFFGAGERNKVIDSDKFIRPFVPHQDELIVTKGDKIREANELACSEFKKIREIRNEAALFTRENRCTFVIKKRRCRSSKKYLVSFAMMEDHSNQHDAEWMLLSSGNTKVLEPSNPQAEIPMEAIVPFLVGYQADEADDYYKLINEHCHGCVETWGETDTLRLVCDQCDASYHLGCFDPPLQQEQYQKLIKEKVPLLCPQCTMCRGCYQKDSTFGSHQLSPMPKNLSFPTNETLNVCLPCREAYEVKRYCPNCAHTWDDVRFNEVRHQHDWYGSREGRKRKTELVEDTEFPLVIGAFSGDDKIPHGLKVHPSLHYPETTEFGMTEVEMLVCDACGSWVHAGCANVSEEEYEKVSDGKHPLFGKEFLCRVCCRKRCQAIIEALKEEDRMMMFARPVPERDASSNCNSINGLMDLNIMNHDRTRGERPLFVLRVDTRNV</sequence>
<evidence type="ECO:0000259" key="5">
    <source>
        <dbReference type="PROSITE" id="PS50812"/>
    </source>
</evidence>
<dbReference type="CDD" id="cd05162">
    <property type="entry name" value="PWWP"/>
    <property type="match status" value="1"/>
</dbReference>
<protein>
    <recommendedName>
        <fullName evidence="5">PWWP domain-containing protein</fullName>
    </recommendedName>
</protein>
<evidence type="ECO:0000313" key="7">
    <source>
        <dbReference type="Proteomes" id="UP000198406"/>
    </source>
</evidence>
<keyword evidence="1" id="KW-0479">Metal-binding</keyword>
<proteinExistence type="predicted"/>
<evidence type="ECO:0000256" key="4">
    <source>
        <dbReference type="SAM" id="MobiDB-lite"/>
    </source>
</evidence>
<keyword evidence="3" id="KW-0862">Zinc</keyword>
<dbReference type="Pfam" id="PF00628">
    <property type="entry name" value="PHD"/>
    <property type="match status" value="2"/>
</dbReference>
<dbReference type="PROSITE" id="PS50812">
    <property type="entry name" value="PWWP"/>
    <property type="match status" value="1"/>
</dbReference>
<organism evidence="6 7">
    <name type="scientific">Fistulifera solaris</name>
    <name type="common">Oleaginous diatom</name>
    <dbReference type="NCBI Taxonomy" id="1519565"/>
    <lineage>
        <taxon>Eukaryota</taxon>
        <taxon>Sar</taxon>
        <taxon>Stramenopiles</taxon>
        <taxon>Ochrophyta</taxon>
        <taxon>Bacillariophyta</taxon>
        <taxon>Bacillariophyceae</taxon>
        <taxon>Bacillariophycidae</taxon>
        <taxon>Naviculales</taxon>
        <taxon>Naviculaceae</taxon>
        <taxon>Fistulifera</taxon>
    </lineage>
</organism>
<dbReference type="OrthoDB" id="52970at2759"/>
<dbReference type="AlphaFoldDB" id="A0A1Z5KF51"/>
<dbReference type="InterPro" id="IPR019787">
    <property type="entry name" value="Znf_PHD-finger"/>
</dbReference>
<dbReference type="InterPro" id="IPR001965">
    <property type="entry name" value="Znf_PHD"/>
</dbReference>
<accession>A0A1Z5KF51</accession>
<dbReference type="SMART" id="SM00249">
    <property type="entry name" value="PHD"/>
    <property type="match status" value="2"/>
</dbReference>
<evidence type="ECO:0000256" key="1">
    <source>
        <dbReference type="ARBA" id="ARBA00022723"/>
    </source>
</evidence>
<dbReference type="SUPFAM" id="SSF57903">
    <property type="entry name" value="FYVE/PHD zinc finger"/>
    <property type="match status" value="2"/>
</dbReference>
<dbReference type="InterPro" id="IPR000313">
    <property type="entry name" value="PWWP_dom"/>
</dbReference>
<dbReference type="Pfam" id="PF00855">
    <property type="entry name" value="PWWP"/>
    <property type="match status" value="1"/>
</dbReference>
<reference evidence="6 7" key="1">
    <citation type="journal article" date="2015" name="Plant Cell">
        <title>Oil accumulation by the oleaginous diatom Fistulifera solaris as revealed by the genome and transcriptome.</title>
        <authorList>
            <person name="Tanaka T."/>
            <person name="Maeda Y."/>
            <person name="Veluchamy A."/>
            <person name="Tanaka M."/>
            <person name="Abida H."/>
            <person name="Marechal E."/>
            <person name="Bowler C."/>
            <person name="Muto M."/>
            <person name="Sunaga Y."/>
            <person name="Tanaka M."/>
            <person name="Yoshino T."/>
            <person name="Taniguchi T."/>
            <person name="Fukuda Y."/>
            <person name="Nemoto M."/>
            <person name="Matsumoto M."/>
            <person name="Wong P.S."/>
            <person name="Aburatani S."/>
            <person name="Fujibuchi W."/>
        </authorList>
    </citation>
    <scope>NUCLEOTIDE SEQUENCE [LARGE SCALE GENOMIC DNA]</scope>
    <source>
        <strain evidence="6 7">JPCC DA0580</strain>
    </source>
</reference>
<dbReference type="Gene3D" id="2.30.30.140">
    <property type="match status" value="1"/>
</dbReference>
<dbReference type="InParanoid" id="A0A1Z5KF51"/>
<dbReference type="Gene3D" id="3.30.40.10">
    <property type="entry name" value="Zinc/RING finger domain, C3HC4 (zinc finger)"/>
    <property type="match status" value="2"/>
</dbReference>
<evidence type="ECO:0000313" key="6">
    <source>
        <dbReference type="EMBL" id="GAX24701.1"/>
    </source>
</evidence>
<dbReference type="SUPFAM" id="SSF63748">
    <property type="entry name" value="Tudor/PWWP/MBT"/>
    <property type="match status" value="1"/>
</dbReference>
<feature type="domain" description="PWWP" evidence="5">
    <location>
        <begin position="230"/>
        <end position="274"/>
    </location>
</feature>
<dbReference type="InterPro" id="IPR013083">
    <property type="entry name" value="Znf_RING/FYVE/PHD"/>
</dbReference>